<name>A0A3B0RJG4_9ZZZZ</name>
<keyword evidence="1" id="KW-1133">Transmembrane helix</keyword>
<sequence length="128" mass="14935">MNDTAQVKKKRAYLWGQGAEWLCMCFLIFKGYRILARRYRCKSGEIDLVARKGSVLCFIEVKARQTKRAALEAVSFRQKSRISRAAEWYMARNGHDTGDISCRFDVMAVEPWAWPTHVKDAWQTDVRK</sequence>
<dbReference type="Gene3D" id="3.40.1350.10">
    <property type="match status" value="1"/>
</dbReference>
<feature type="transmembrane region" description="Helical" evidence="1">
    <location>
        <begin position="12"/>
        <end position="32"/>
    </location>
</feature>
<accession>A0A3B0RJG4</accession>
<dbReference type="NCBIfam" id="TIGR00252">
    <property type="entry name" value="YraN family protein"/>
    <property type="match status" value="1"/>
</dbReference>
<organism evidence="2">
    <name type="scientific">hydrothermal vent metagenome</name>
    <dbReference type="NCBI Taxonomy" id="652676"/>
    <lineage>
        <taxon>unclassified sequences</taxon>
        <taxon>metagenomes</taxon>
        <taxon>ecological metagenomes</taxon>
    </lineage>
</organism>
<keyword evidence="1" id="KW-0472">Membrane</keyword>
<dbReference type="InterPro" id="IPR011856">
    <property type="entry name" value="tRNA_endonuc-like_dom_sf"/>
</dbReference>
<dbReference type="NCBIfam" id="NF009151">
    <property type="entry name" value="PRK12497.1-5"/>
    <property type="match status" value="1"/>
</dbReference>
<dbReference type="GO" id="GO:0003676">
    <property type="term" value="F:nucleic acid binding"/>
    <property type="evidence" value="ECO:0007669"/>
    <property type="project" value="InterPro"/>
</dbReference>
<proteinExistence type="inferred from homology"/>
<dbReference type="EC" id="3.1.-.-" evidence="2"/>
<dbReference type="GO" id="GO:0016787">
    <property type="term" value="F:hydrolase activity"/>
    <property type="evidence" value="ECO:0007669"/>
    <property type="project" value="UniProtKB-KW"/>
</dbReference>
<dbReference type="InterPro" id="IPR003509">
    <property type="entry name" value="UPF0102_YraN-like"/>
</dbReference>
<evidence type="ECO:0000256" key="1">
    <source>
        <dbReference type="SAM" id="Phobius"/>
    </source>
</evidence>
<dbReference type="Pfam" id="PF02021">
    <property type="entry name" value="UPF0102"/>
    <property type="match status" value="1"/>
</dbReference>
<dbReference type="HAMAP" id="MF_00048">
    <property type="entry name" value="UPF0102"/>
    <property type="match status" value="1"/>
</dbReference>
<keyword evidence="1" id="KW-0812">Transmembrane</keyword>
<keyword evidence="2" id="KW-0378">Hydrolase</keyword>
<dbReference type="InterPro" id="IPR011335">
    <property type="entry name" value="Restrct_endonuc-II-like"/>
</dbReference>
<dbReference type="GO" id="GO:0004519">
    <property type="term" value="F:endonuclease activity"/>
    <property type="evidence" value="ECO:0007669"/>
    <property type="project" value="UniProtKB-KW"/>
</dbReference>
<keyword evidence="2" id="KW-0540">Nuclease</keyword>
<evidence type="ECO:0000313" key="2">
    <source>
        <dbReference type="EMBL" id="VAV92159.1"/>
    </source>
</evidence>
<reference evidence="2" key="1">
    <citation type="submission" date="2018-06" db="EMBL/GenBank/DDBJ databases">
        <authorList>
            <person name="Zhirakovskaya E."/>
        </authorList>
    </citation>
    <scope>NUCLEOTIDE SEQUENCE</scope>
</reference>
<dbReference type="PANTHER" id="PTHR34039:SF1">
    <property type="entry name" value="UPF0102 PROTEIN YRAN"/>
    <property type="match status" value="1"/>
</dbReference>
<gene>
    <name evidence="2" type="ORF">MNBD_ALPHA02-871</name>
</gene>
<keyword evidence="2" id="KW-0255">Endonuclease</keyword>
<dbReference type="PANTHER" id="PTHR34039">
    <property type="entry name" value="UPF0102 PROTEIN YRAN"/>
    <property type="match status" value="1"/>
</dbReference>
<dbReference type="AlphaFoldDB" id="A0A3B0RJG4"/>
<protein>
    <submittedName>
        <fullName evidence="2">Endonuclease</fullName>
        <ecNumber evidence="2">3.1.-.-</ecNumber>
    </submittedName>
</protein>
<dbReference type="EMBL" id="UOED01000074">
    <property type="protein sequence ID" value="VAV92159.1"/>
    <property type="molecule type" value="Genomic_DNA"/>
</dbReference>
<dbReference type="SUPFAM" id="SSF52980">
    <property type="entry name" value="Restriction endonuclease-like"/>
    <property type="match status" value="1"/>
</dbReference>